<dbReference type="Pfam" id="PF04607">
    <property type="entry name" value="RelA_SpoT"/>
    <property type="match status" value="1"/>
</dbReference>
<proteinExistence type="inferred from homology"/>
<dbReference type="SUPFAM" id="SSF81271">
    <property type="entry name" value="TGS-like"/>
    <property type="match status" value="1"/>
</dbReference>
<dbReference type="SUPFAM" id="SSF109604">
    <property type="entry name" value="HD-domain/PDEase-like"/>
    <property type="match status" value="1"/>
</dbReference>
<protein>
    <submittedName>
        <fullName evidence="6">GTP pyrophosphokinase</fullName>
        <ecNumber evidence="6">2.7.6.5</ecNumber>
    </submittedName>
</protein>
<name>Q1D7G8_MYXXD</name>
<dbReference type="InterPro" id="IPR003607">
    <property type="entry name" value="HD/PDEase_dom"/>
</dbReference>
<dbReference type="FunFam" id="3.30.460.10:FF:000001">
    <property type="entry name" value="GTP pyrophosphokinase RelA"/>
    <property type="match status" value="1"/>
</dbReference>
<dbReference type="Gene3D" id="3.10.20.30">
    <property type="match status" value="1"/>
</dbReference>
<dbReference type="SUPFAM" id="SSF81301">
    <property type="entry name" value="Nucleotidyltransferase"/>
    <property type="match status" value="1"/>
</dbReference>
<dbReference type="eggNOG" id="COG0317">
    <property type="taxonomic scope" value="Bacteria"/>
</dbReference>
<comment type="similarity">
    <text evidence="1">Belongs to the relA/spoT family.</text>
</comment>
<dbReference type="STRING" id="246197.MXAN_3204"/>
<dbReference type="InterPro" id="IPR012675">
    <property type="entry name" value="Beta-grasp_dom_sf"/>
</dbReference>
<evidence type="ECO:0000313" key="6">
    <source>
        <dbReference type="EMBL" id="ABF91365.1"/>
    </source>
</evidence>
<dbReference type="EnsemblBacteria" id="ABF91365">
    <property type="protein sequence ID" value="ABF91365"/>
    <property type="gene ID" value="MXAN_3204"/>
</dbReference>
<dbReference type="InterPro" id="IPR004095">
    <property type="entry name" value="TGS"/>
</dbReference>
<dbReference type="InterPro" id="IPR004811">
    <property type="entry name" value="RelA/Spo_fam"/>
</dbReference>
<dbReference type="SUPFAM" id="SSF55021">
    <property type="entry name" value="ACT-like"/>
    <property type="match status" value="1"/>
</dbReference>
<accession>Q1D7G8</accession>
<dbReference type="GO" id="GO:0005886">
    <property type="term" value="C:plasma membrane"/>
    <property type="evidence" value="ECO:0007669"/>
    <property type="project" value="TreeGrafter"/>
</dbReference>
<dbReference type="InterPro" id="IPR043519">
    <property type="entry name" value="NT_sf"/>
</dbReference>
<dbReference type="HOGENOM" id="CLU_012300_3_0_7"/>
<feature type="region of interest" description="Disordered" evidence="2">
    <location>
        <begin position="567"/>
        <end position="588"/>
    </location>
</feature>
<reference evidence="6 7" key="1">
    <citation type="journal article" date="2006" name="Proc. Natl. Acad. Sci. U.S.A.">
        <title>Evolution of sensory complexity recorded in a myxobacterial genome.</title>
        <authorList>
            <person name="Goldman B.S."/>
            <person name="Nierman W.C."/>
            <person name="Kaiser D."/>
            <person name="Slater S.C."/>
            <person name="Durkin A.S."/>
            <person name="Eisen J.A."/>
            <person name="Ronning C.M."/>
            <person name="Barbazuk W.B."/>
            <person name="Blanchard M."/>
            <person name="Field C."/>
            <person name="Halling C."/>
            <person name="Hinkle G."/>
            <person name="Iartchuk O."/>
            <person name="Kim H.S."/>
            <person name="Mackenzie C."/>
            <person name="Madupu R."/>
            <person name="Miller N."/>
            <person name="Shvartsbeyn A."/>
            <person name="Sullivan S.A."/>
            <person name="Vaudin M."/>
            <person name="Wiegand R."/>
            <person name="Kaplan H.B."/>
        </authorList>
    </citation>
    <scope>NUCLEOTIDE SEQUENCE [LARGE SCALE GENOMIC DNA]</scope>
    <source>
        <strain evidence="7">DK1622</strain>
    </source>
</reference>
<dbReference type="InterPro" id="IPR045865">
    <property type="entry name" value="ACT-like_dom_sf"/>
</dbReference>
<gene>
    <name evidence="6" type="primary">relA</name>
    <name evidence="6" type="ordered locus">MXAN_3204</name>
</gene>
<evidence type="ECO:0000256" key="2">
    <source>
        <dbReference type="SAM" id="MobiDB-lite"/>
    </source>
</evidence>
<dbReference type="SMART" id="SM00471">
    <property type="entry name" value="HDc"/>
    <property type="match status" value="1"/>
</dbReference>
<dbReference type="InterPro" id="IPR007685">
    <property type="entry name" value="RelA_SpoT"/>
</dbReference>
<dbReference type="PROSITE" id="PS51831">
    <property type="entry name" value="HD"/>
    <property type="match status" value="1"/>
</dbReference>
<feature type="domain" description="HD" evidence="4">
    <location>
        <begin position="59"/>
        <end position="161"/>
    </location>
</feature>
<dbReference type="PANTHER" id="PTHR21262:SF36">
    <property type="entry name" value="BIFUNCTIONAL (P)PPGPP SYNTHASE_HYDROLASE SPOT"/>
    <property type="match status" value="1"/>
</dbReference>
<dbReference type="Pfam" id="PF13328">
    <property type="entry name" value="HD_4"/>
    <property type="match status" value="1"/>
</dbReference>
<dbReference type="KEGG" id="mxa:MXAN_3204"/>
<dbReference type="EC" id="2.7.6.5" evidence="6"/>
<dbReference type="CDD" id="cd05399">
    <property type="entry name" value="NT_Rel-Spo_like"/>
    <property type="match status" value="1"/>
</dbReference>
<dbReference type="Gene3D" id="1.10.3210.10">
    <property type="entry name" value="Hypothetical protein af1432"/>
    <property type="match status" value="1"/>
</dbReference>
<dbReference type="CDD" id="cd04876">
    <property type="entry name" value="ACT_RelA-SpoT"/>
    <property type="match status" value="1"/>
</dbReference>
<dbReference type="InterPro" id="IPR033655">
    <property type="entry name" value="TGS_RelA/SpoT"/>
</dbReference>
<evidence type="ECO:0000259" key="4">
    <source>
        <dbReference type="PROSITE" id="PS51831"/>
    </source>
</evidence>
<dbReference type="FunFam" id="3.10.20.30:FF:000002">
    <property type="entry name" value="GTP pyrophosphokinase (RelA/SpoT)"/>
    <property type="match status" value="1"/>
</dbReference>
<dbReference type="PROSITE" id="PS51671">
    <property type="entry name" value="ACT"/>
    <property type="match status" value="1"/>
</dbReference>
<evidence type="ECO:0000256" key="1">
    <source>
        <dbReference type="RuleBase" id="RU003847"/>
    </source>
</evidence>
<dbReference type="GO" id="GO:0042594">
    <property type="term" value="P:response to starvation"/>
    <property type="evidence" value="ECO:0007669"/>
    <property type="project" value="TreeGrafter"/>
</dbReference>
<dbReference type="FunFam" id="1.10.3210.10:FF:000001">
    <property type="entry name" value="GTP pyrophosphokinase RelA"/>
    <property type="match status" value="1"/>
</dbReference>
<dbReference type="GO" id="GO:0015969">
    <property type="term" value="P:guanosine tetraphosphate metabolic process"/>
    <property type="evidence" value="ECO:0007669"/>
    <property type="project" value="InterPro"/>
</dbReference>
<dbReference type="EMBL" id="CP000113">
    <property type="protein sequence ID" value="ABF91365.1"/>
    <property type="molecule type" value="Genomic_DNA"/>
</dbReference>
<dbReference type="InterPro" id="IPR006674">
    <property type="entry name" value="HD_domain"/>
</dbReference>
<dbReference type="InterPro" id="IPR002912">
    <property type="entry name" value="ACT_dom"/>
</dbReference>
<dbReference type="InterPro" id="IPR045600">
    <property type="entry name" value="RelA/SpoT_AH_RIS"/>
</dbReference>
<feature type="domain" description="TGS" evidence="5">
    <location>
        <begin position="402"/>
        <end position="463"/>
    </location>
</feature>
<dbReference type="Gene3D" id="3.30.460.10">
    <property type="entry name" value="Beta Polymerase, domain 2"/>
    <property type="match status" value="1"/>
</dbReference>
<dbReference type="CDD" id="cd01668">
    <property type="entry name" value="TGS_RSH"/>
    <property type="match status" value="1"/>
</dbReference>
<feature type="domain" description="ACT" evidence="3">
    <location>
        <begin position="681"/>
        <end position="753"/>
    </location>
</feature>
<evidence type="ECO:0000259" key="5">
    <source>
        <dbReference type="PROSITE" id="PS51880"/>
    </source>
</evidence>
<dbReference type="Pfam" id="PF02824">
    <property type="entry name" value="TGS"/>
    <property type="match status" value="1"/>
</dbReference>
<dbReference type="SMART" id="SM00954">
    <property type="entry name" value="RelA_SpoT"/>
    <property type="match status" value="1"/>
</dbReference>
<dbReference type="GO" id="GO:0015949">
    <property type="term" value="P:nucleobase-containing small molecule interconversion"/>
    <property type="evidence" value="ECO:0007669"/>
    <property type="project" value="UniProtKB-ARBA"/>
</dbReference>
<dbReference type="InterPro" id="IPR012676">
    <property type="entry name" value="TGS-like"/>
</dbReference>
<dbReference type="NCBIfam" id="TIGR00691">
    <property type="entry name" value="spoT_relA"/>
    <property type="match status" value="1"/>
</dbReference>
<organism evidence="6 7">
    <name type="scientific">Myxococcus xanthus (strain DK1622)</name>
    <dbReference type="NCBI Taxonomy" id="246197"/>
    <lineage>
        <taxon>Bacteria</taxon>
        <taxon>Pseudomonadati</taxon>
        <taxon>Myxococcota</taxon>
        <taxon>Myxococcia</taxon>
        <taxon>Myxococcales</taxon>
        <taxon>Cystobacterineae</taxon>
        <taxon>Myxococcaceae</taxon>
        <taxon>Myxococcus</taxon>
    </lineage>
</organism>
<dbReference type="AlphaFoldDB" id="Q1D7G8"/>
<dbReference type="GO" id="GO:0008728">
    <property type="term" value="F:GTP diphosphokinase activity"/>
    <property type="evidence" value="ECO:0007669"/>
    <property type="project" value="UniProtKB-EC"/>
</dbReference>
<evidence type="ECO:0000313" key="7">
    <source>
        <dbReference type="Proteomes" id="UP000002402"/>
    </source>
</evidence>
<dbReference type="Pfam" id="PF13291">
    <property type="entry name" value="ACT_4"/>
    <property type="match status" value="1"/>
</dbReference>
<sequence length="753" mass="84737">MPLRWCKVTIAPHSMIRLNDILQRVSQYHPDPDLDIIKKAYVYSAKVHQGQLRKSGEPYLVHPLEVAGILGELKLDEASIVTGLLHDTIEDTLATEEELTELFGSEVAHLVDGVTKLSKFSASASLSQEEKQAENFRKMIIAMAQDIRVILVKLADRTHNMRTLDHMSEEKQARIAQETLDIYAPLANRLGISWIKTELEDLSFRYVKPQEFFALQAKLNKRKKEREKYIEDTCDLIRSKLAERGLKGEVSGRFKHVYSIYKKIKSQGIDFDQIHDIIAFRIIAPTAPSCYEALGLVHEMWKPVPGRFKDFIAIPKPNMYQSLHTTIIGPLSERVEVQIRTSEMHKIAEEGIAAHWKYKEGKAVISKDDEKFAWLRQLMEWQQDLKDPKEFLETVKVDLFTDEVFVFTPKGDVRSLPRGATPVDFAYAIHSDVGNRCVGAKVNGKIVPLRYKMKNGDTVEVLTSPQQHPSKDWLTFVKTSRAQQRIRGFIKQQQREKSLQLGRELADRELKRFQLNFNRLLKSGEMKKAAVDLGFRVEDDMLVAIGYGKVTPQQLSHRLVPQEKLNAAEAGGRADANPAATTSGGAGNSVLPGLSRVTDLAKRLVGRSNRSGVQIGGVDDVLVRFGRCCNPVPGDPIAGFITRGRGVTVHTVGCEKALATDPERRVDVSWDVRGDFKRPVTLRVLTADRPGLLADITNTFSKKGVNISQANCRATGDDRAVNTFEVIISDLKQLTDLMRTIERLQGVYSVERI</sequence>
<keyword evidence="6" id="KW-0808">Transferase</keyword>
<dbReference type="PROSITE" id="PS51880">
    <property type="entry name" value="TGS"/>
    <property type="match status" value="1"/>
</dbReference>
<dbReference type="CDD" id="cd00077">
    <property type="entry name" value="HDc"/>
    <property type="match status" value="1"/>
</dbReference>
<comment type="function">
    <text evidence="1">In eubacteria ppGpp (guanosine 3'-diphosphate 5'-diphosphate) is a mediator of the stringent response that coordinates a variety of cellular activities in response to changes in nutritional abundance.</text>
</comment>
<dbReference type="PANTHER" id="PTHR21262">
    <property type="entry name" value="GUANOSINE-3',5'-BIS DIPHOSPHATE 3'-PYROPHOSPHOHYDROLASE"/>
    <property type="match status" value="1"/>
</dbReference>
<dbReference type="Pfam" id="PF19296">
    <property type="entry name" value="RelA_AH_RIS"/>
    <property type="match status" value="1"/>
</dbReference>
<evidence type="ECO:0000259" key="3">
    <source>
        <dbReference type="PROSITE" id="PS51671"/>
    </source>
</evidence>
<dbReference type="Gene3D" id="3.30.70.260">
    <property type="match status" value="1"/>
</dbReference>
<keyword evidence="7" id="KW-1185">Reference proteome</keyword>
<dbReference type="Proteomes" id="UP000002402">
    <property type="component" value="Chromosome"/>
</dbReference>
<dbReference type="GO" id="GO:0008893">
    <property type="term" value="F:guanosine-3',5'-bis(diphosphate) 3'-diphosphatase activity"/>
    <property type="evidence" value="ECO:0007669"/>
    <property type="project" value="TreeGrafter"/>
</dbReference>